<evidence type="ECO:0000256" key="1">
    <source>
        <dbReference type="SAM" id="MobiDB-lite"/>
    </source>
</evidence>
<feature type="region of interest" description="Disordered" evidence="1">
    <location>
        <begin position="173"/>
        <end position="195"/>
    </location>
</feature>
<dbReference type="AlphaFoldDB" id="A0A4C1XCS8"/>
<comment type="caution">
    <text evidence="2">The sequence shown here is derived from an EMBL/GenBank/DDBJ whole genome shotgun (WGS) entry which is preliminary data.</text>
</comment>
<proteinExistence type="predicted"/>
<dbReference type="Proteomes" id="UP000299102">
    <property type="component" value="Unassembled WGS sequence"/>
</dbReference>
<dbReference type="EMBL" id="BGZK01000801">
    <property type="protein sequence ID" value="GBP61003.1"/>
    <property type="molecule type" value="Genomic_DNA"/>
</dbReference>
<gene>
    <name evidence="2" type="ORF">EVAR_51769_1</name>
</gene>
<evidence type="ECO:0000313" key="2">
    <source>
        <dbReference type="EMBL" id="GBP61003.1"/>
    </source>
</evidence>
<accession>A0A4C1XCS8</accession>
<protein>
    <submittedName>
        <fullName evidence="2">Uncharacterized protein</fullName>
    </submittedName>
</protein>
<name>A0A4C1XCS8_EUMVA</name>
<reference evidence="2 3" key="1">
    <citation type="journal article" date="2019" name="Commun. Biol.">
        <title>The bagworm genome reveals a unique fibroin gene that provides high tensile strength.</title>
        <authorList>
            <person name="Kono N."/>
            <person name="Nakamura H."/>
            <person name="Ohtoshi R."/>
            <person name="Tomita M."/>
            <person name="Numata K."/>
            <person name="Arakawa K."/>
        </authorList>
    </citation>
    <scope>NUCLEOTIDE SEQUENCE [LARGE SCALE GENOMIC DNA]</scope>
</reference>
<feature type="region of interest" description="Disordered" evidence="1">
    <location>
        <begin position="23"/>
        <end position="44"/>
    </location>
</feature>
<feature type="compositionally biased region" description="Low complexity" evidence="1">
    <location>
        <begin position="173"/>
        <end position="184"/>
    </location>
</feature>
<keyword evidence="3" id="KW-1185">Reference proteome</keyword>
<sequence>MRVFKRHVPKEVGGRRRMKVTLHVRSQQRRSSKGRSEYPRRRPHEPLPAFAATAFGDLALRAPPSPVLHEPVTISNLLLILRISSSALVHFVQQEYYDVCRPSIVTYGVGRHRAMCLTAAVHLVAGHSPRRTDRRRLINNKVSAKFEPSALHRQRIRPAKTFTTRALVTGARRGRSSAAAVTARPPLAGDSPACK</sequence>
<evidence type="ECO:0000313" key="3">
    <source>
        <dbReference type="Proteomes" id="UP000299102"/>
    </source>
</evidence>
<organism evidence="2 3">
    <name type="scientific">Eumeta variegata</name>
    <name type="common">Bagworm moth</name>
    <name type="synonym">Eumeta japonica</name>
    <dbReference type="NCBI Taxonomy" id="151549"/>
    <lineage>
        <taxon>Eukaryota</taxon>
        <taxon>Metazoa</taxon>
        <taxon>Ecdysozoa</taxon>
        <taxon>Arthropoda</taxon>
        <taxon>Hexapoda</taxon>
        <taxon>Insecta</taxon>
        <taxon>Pterygota</taxon>
        <taxon>Neoptera</taxon>
        <taxon>Endopterygota</taxon>
        <taxon>Lepidoptera</taxon>
        <taxon>Glossata</taxon>
        <taxon>Ditrysia</taxon>
        <taxon>Tineoidea</taxon>
        <taxon>Psychidae</taxon>
        <taxon>Oiketicinae</taxon>
        <taxon>Eumeta</taxon>
    </lineage>
</organism>
<feature type="compositionally biased region" description="Basic residues" evidence="1">
    <location>
        <begin position="23"/>
        <end position="33"/>
    </location>
</feature>